<dbReference type="SUPFAM" id="SSF81301">
    <property type="entry name" value="Nucleotidyltransferase"/>
    <property type="match status" value="1"/>
</dbReference>
<dbReference type="Pfam" id="PF01909">
    <property type="entry name" value="NTP_transf_2"/>
    <property type="match status" value="1"/>
</dbReference>
<proteinExistence type="predicted"/>
<name>A0ABW2DD30_9ACTN</name>
<reference evidence="3" key="1">
    <citation type="journal article" date="2019" name="Int. J. Syst. Evol. Microbiol.">
        <title>The Global Catalogue of Microorganisms (GCM) 10K type strain sequencing project: providing services to taxonomists for standard genome sequencing and annotation.</title>
        <authorList>
            <consortium name="The Broad Institute Genomics Platform"/>
            <consortium name="The Broad Institute Genome Sequencing Center for Infectious Disease"/>
            <person name="Wu L."/>
            <person name="Ma J."/>
        </authorList>
    </citation>
    <scope>NUCLEOTIDE SEQUENCE [LARGE SCALE GENOMIC DNA]</scope>
    <source>
        <strain evidence="3">KACC 12634</strain>
    </source>
</reference>
<gene>
    <name evidence="2" type="ORF">ACFQS3_18045</name>
</gene>
<evidence type="ECO:0000313" key="2">
    <source>
        <dbReference type="EMBL" id="MFC6959104.1"/>
    </source>
</evidence>
<dbReference type="RefSeq" id="WP_382344781.1">
    <property type="nucleotide sequence ID" value="NZ_JBHMBP010000001.1"/>
</dbReference>
<dbReference type="Proteomes" id="UP001596470">
    <property type="component" value="Unassembled WGS sequence"/>
</dbReference>
<dbReference type="Gene3D" id="3.30.460.10">
    <property type="entry name" value="Beta Polymerase, domain 2"/>
    <property type="match status" value="1"/>
</dbReference>
<keyword evidence="3" id="KW-1185">Reference proteome</keyword>
<feature type="domain" description="Polymerase nucleotidyl transferase" evidence="1">
    <location>
        <begin position="21"/>
        <end position="58"/>
    </location>
</feature>
<dbReference type="InterPro" id="IPR002934">
    <property type="entry name" value="Polymerase_NTP_transf_dom"/>
</dbReference>
<accession>A0ABW2DD30</accession>
<dbReference type="EMBL" id="JBHSYS010000004">
    <property type="protein sequence ID" value="MFC6959104.1"/>
    <property type="molecule type" value="Genomic_DNA"/>
</dbReference>
<evidence type="ECO:0000259" key="1">
    <source>
        <dbReference type="Pfam" id="PF01909"/>
    </source>
</evidence>
<dbReference type="InterPro" id="IPR043519">
    <property type="entry name" value="NT_sf"/>
</dbReference>
<sequence>MERNQATAILEEVIANICRSDEWPVNLISSLYVFGSYAQGSPRPGDIDVAIELEQDERWVRHTVSCIFSGRNWMAPLNLAIRGKRRSVQIVKKDEIMESIPLTLLWRRRWQAPSAPSDTS</sequence>
<comment type="caution">
    <text evidence="2">The sequence shown here is derived from an EMBL/GenBank/DDBJ whole genome shotgun (WGS) entry which is preliminary data.</text>
</comment>
<protein>
    <submittedName>
        <fullName evidence="2">Nucleotidyltransferase family protein</fullName>
    </submittedName>
</protein>
<organism evidence="2 3">
    <name type="scientific">Glycomyces mayteni</name>
    <dbReference type="NCBI Taxonomy" id="543887"/>
    <lineage>
        <taxon>Bacteria</taxon>
        <taxon>Bacillati</taxon>
        <taxon>Actinomycetota</taxon>
        <taxon>Actinomycetes</taxon>
        <taxon>Glycomycetales</taxon>
        <taxon>Glycomycetaceae</taxon>
        <taxon>Glycomyces</taxon>
    </lineage>
</organism>
<evidence type="ECO:0000313" key="3">
    <source>
        <dbReference type="Proteomes" id="UP001596470"/>
    </source>
</evidence>
<dbReference type="CDD" id="cd05403">
    <property type="entry name" value="NT_KNTase_like"/>
    <property type="match status" value="1"/>
</dbReference>